<evidence type="ECO:0000313" key="9">
    <source>
        <dbReference type="Proteomes" id="UP000094313"/>
    </source>
</evidence>
<dbReference type="PROSITE" id="PS50930">
    <property type="entry name" value="HTH_LYTTR"/>
    <property type="match status" value="1"/>
</dbReference>
<sequence length="237" mass="26799">MSIRVLIVDDELHGIDGVTTLVKRVPELDLIGFETDSLTALNKIVSGIISVDLLFLDVDMPDMNGLKMSELLGDRVLIIFVTSYSHYAVDAFGPSTVDFLTKPIDPVKFMKAVQRARERLTTKPSLIHQTDQRYIFVNLSPRNIIKVKLESIFYIKSKDKELELHIGEKKPLVVKKALNCMVEILPADRFMRIHKSHIVNLDYITGIVGNQINLENSIVLVIGSTYIDAVYARFRSI</sequence>
<name>A0A1D7QN36_9SPHI</name>
<dbReference type="GO" id="GO:0000156">
    <property type="term" value="F:phosphorelay response regulator activity"/>
    <property type="evidence" value="ECO:0007669"/>
    <property type="project" value="InterPro"/>
</dbReference>
<reference evidence="8 9" key="1">
    <citation type="submission" date="2016-08" db="EMBL/GenBank/DDBJ databases">
        <authorList>
            <person name="Seilhamer J.J."/>
        </authorList>
    </citation>
    <scope>NUCLEOTIDE SEQUENCE [LARGE SCALE GENOMIC DNA]</scope>
    <source>
        <strain evidence="8 9">DX4</strain>
    </source>
</reference>
<dbReference type="Pfam" id="PF04397">
    <property type="entry name" value="LytTR"/>
    <property type="match status" value="1"/>
</dbReference>
<dbReference type="RefSeq" id="WP_069381711.1">
    <property type="nucleotide sequence ID" value="NZ_CP017141.1"/>
</dbReference>
<evidence type="ECO:0000256" key="4">
    <source>
        <dbReference type="ARBA" id="ARBA00037164"/>
    </source>
</evidence>
<evidence type="ECO:0000313" key="8">
    <source>
        <dbReference type="EMBL" id="AOM80049.1"/>
    </source>
</evidence>
<dbReference type="InterPro" id="IPR046947">
    <property type="entry name" value="LytR-like"/>
</dbReference>
<dbReference type="KEGG" id="psty:BFS30_24525"/>
<dbReference type="GO" id="GO:0003677">
    <property type="term" value="F:DNA binding"/>
    <property type="evidence" value="ECO:0007669"/>
    <property type="project" value="InterPro"/>
</dbReference>
<keyword evidence="5" id="KW-0597">Phosphoprotein</keyword>
<dbReference type="Proteomes" id="UP000094313">
    <property type="component" value="Chromosome"/>
</dbReference>
<dbReference type="SMART" id="SM00850">
    <property type="entry name" value="LytTR"/>
    <property type="match status" value="1"/>
</dbReference>
<feature type="domain" description="HTH LytTR-type" evidence="7">
    <location>
        <begin position="142"/>
        <end position="207"/>
    </location>
</feature>
<dbReference type="Pfam" id="PF00072">
    <property type="entry name" value="Response_reg"/>
    <property type="match status" value="1"/>
</dbReference>
<dbReference type="PROSITE" id="PS50110">
    <property type="entry name" value="RESPONSE_REGULATORY"/>
    <property type="match status" value="1"/>
</dbReference>
<dbReference type="Gene3D" id="3.40.50.2300">
    <property type="match status" value="1"/>
</dbReference>
<dbReference type="AlphaFoldDB" id="A0A1D7QN36"/>
<dbReference type="EMBL" id="CP017141">
    <property type="protein sequence ID" value="AOM80049.1"/>
    <property type="molecule type" value="Genomic_DNA"/>
</dbReference>
<keyword evidence="1" id="KW-0963">Cytoplasm</keyword>
<dbReference type="SUPFAM" id="SSF52172">
    <property type="entry name" value="CheY-like"/>
    <property type="match status" value="1"/>
</dbReference>
<keyword evidence="9" id="KW-1185">Reference proteome</keyword>
<evidence type="ECO:0000256" key="5">
    <source>
        <dbReference type="PROSITE-ProRule" id="PRU00169"/>
    </source>
</evidence>
<dbReference type="InterPro" id="IPR011006">
    <property type="entry name" value="CheY-like_superfamily"/>
</dbReference>
<dbReference type="PANTHER" id="PTHR37299:SF3">
    <property type="entry name" value="STAGE 0 SPORULATION PROTEIN A HOMOLOG"/>
    <property type="match status" value="1"/>
</dbReference>
<dbReference type="Gene3D" id="2.40.50.1020">
    <property type="entry name" value="LytTr DNA-binding domain"/>
    <property type="match status" value="1"/>
</dbReference>
<dbReference type="InterPro" id="IPR001789">
    <property type="entry name" value="Sig_transdc_resp-reg_receiver"/>
</dbReference>
<keyword evidence="2" id="KW-0902">Two-component regulatory system</keyword>
<gene>
    <name evidence="8" type="ORF">BFS30_24525</name>
</gene>
<proteinExistence type="predicted"/>
<dbReference type="InterPro" id="IPR007492">
    <property type="entry name" value="LytTR_DNA-bd_dom"/>
</dbReference>
<evidence type="ECO:0000256" key="1">
    <source>
        <dbReference type="ARBA" id="ARBA00022490"/>
    </source>
</evidence>
<evidence type="ECO:0000259" key="6">
    <source>
        <dbReference type="PROSITE" id="PS50110"/>
    </source>
</evidence>
<dbReference type="PANTHER" id="PTHR37299">
    <property type="entry name" value="TRANSCRIPTIONAL REGULATOR-RELATED"/>
    <property type="match status" value="1"/>
</dbReference>
<protein>
    <submittedName>
        <fullName evidence="8">Uncharacterized protein</fullName>
    </submittedName>
</protein>
<evidence type="ECO:0000256" key="3">
    <source>
        <dbReference type="ARBA" id="ARBA00023159"/>
    </source>
</evidence>
<evidence type="ECO:0000256" key="2">
    <source>
        <dbReference type="ARBA" id="ARBA00023012"/>
    </source>
</evidence>
<comment type="function">
    <text evidence="4">Required for high-level post-exponential phase expression of a series of secreted proteins.</text>
</comment>
<dbReference type="SMART" id="SM00448">
    <property type="entry name" value="REC"/>
    <property type="match status" value="1"/>
</dbReference>
<feature type="modified residue" description="4-aspartylphosphate" evidence="5">
    <location>
        <position position="57"/>
    </location>
</feature>
<organism evidence="8 9">
    <name type="scientific">Pedobacter steynii</name>
    <dbReference type="NCBI Taxonomy" id="430522"/>
    <lineage>
        <taxon>Bacteria</taxon>
        <taxon>Pseudomonadati</taxon>
        <taxon>Bacteroidota</taxon>
        <taxon>Sphingobacteriia</taxon>
        <taxon>Sphingobacteriales</taxon>
        <taxon>Sphingobacteriaceae</taxon>
        <taxon>Pedobacter</taxon>
    </lineage>
</organism>
<accession>A0A1D7QN36</accession>
<keyword evidence="3" id="KW-0010">Activator</keyword>
<dbReference type="OrthoDB" id="9787344at2"/>
<evidence type="ECO:0000259" key="7">
    <source>
        <dbReference type="PROSITE" id="PS50930"/>
    </source>
</evidence>
<feature type="domain" description="Response regulatory" evidence="6">
    <location>
        <begin position="4"/>
        <end position="117"/>
    </location>
</feature>